<keyword evidence="3" id="KW-1133">Transmembrane helix</keyword>
<dbReference type="InterPro" id="IPR018499">
    <property type="entry name" value="Tetraspanin/Peripherin"/>
</dbReference>
<dbReference type="GO" id="GO:0016020">
    <property type="term" value="C:membrane"/>
    <property type="evidence" value="ECO:0007669"/>
    <property type="project" value="UniProtKB-SubCell"/>
</dbReference>
<comment type="caution">
    <text evidence="6">The sequence shown here is derived from an EMBL/GenBank/DDBJ whole genome shotgun (WGS) entry which is preliminary data.</text>
</comment>
<accession>A0A4Y2VX05</accession>
<dbReference type="OrthoDB" id="10051670at2759"/>
<sequence length="176" mass="20121">MIIIIILEVAAIALVWTSVASESMQEDVKLKAKNALQHITDDGKKKYFIDLLQRKLQCCGVDGPNDYSLDPAHPIPIPGSCLPKDSLTPYEKVTFPQIVGEIQWIRNPFEEEYIKKVKVASDEENALVELACDRFFFLEHHHWSLINFRQQYPEIAKLASRHLMGFLICVNVLSQL</sequence>
<evidence type="ECO:0000256" key="2">
    <source>
        <dbReference type="ARBA" id="ARBA00022692"/>
    </source>
</evidence>
<dbReference type="InterPro" id="IPR008952">
    <property type="entry name" value="Tetraspanin_EC2_sf"/>
</dbReference>
<dbReference type="AlphaFoldDB" id="A0A4Y2VX05"/>
<reference evidence="6 7" key="1">
    <citation type="journal article" date="2019" name="Sci. Rep.">
        <title>Orb-weaving spider Araneus ventricosus genome elucidates the spidroin gene catalogue.</title>
        <authorList>
            <person name="Kono N."/>
            <person name="Nakamura H."/>
            <person name="Ohtoshi R."/>
            <person name="Moran D.A.P."/>
            <person name="Shinohara A."/>
            <person name="Yoshida Y."/>
            <person name="Fujiwara M."/>
            <person name="Mori M."/>
            <person name="Tomita M."/>
            <person name="Arakawa K."/>
        </authorList>
    </citation>
    <scope>NUCLEOTIDE SEQUENCE [LARGE SCALE GENOMIC DNA]</scope>
</reference>
<keyword evidence="5" id="KW-0732">Signal</keyword>
<keyword evidence="2" id="KW-0812">Transmembrane</keyword>
<feature type="signal peptide" evidence="5">
    <location>
        <begin position="1"/>
        <end position="21"/>
    </location>
</feature>
<dbReference type="Pfam" id="PF00335">
    <property type="entry name" value="Tetraspanin"/>
    <property type="match status" value="1"/>
</dbReference>
<evidence type="ECO:0000313" key="7">
    <source>
        <dbReference type="Proteomes" id="UP000499080"/>
    </source>
</evidence>
<dbReference type="SUPFAM" id="SSF48652">
    <property type="entry name" value="Tetraspanin"/>
    <property type="match status" value="1"/>
</dbReference>
<evidence type="ECO:0000256" key="4">
    <source>
        <dbReference type="ARBA" id="ARBA00023136"/>
    </source>
</evidence>
<organism evidence="6 7">
    <name type="scientific">Araneus ventricosus</name>
    <name type="common">Orbweaver spider</name>
    <name type="synonym">Epeira ventricosa</name>
    <dbReference type="NCBI Taxonomy" id="182803"/>
    <lineage>
        <taxon>Eukaryota</taxon>
        <taxon>Metazoa</taxon>
        <taxon>Ecdysozoa</taxon>
        <taxon>Arthropoda</taxon>
        <taxon>Chelicerata</taxon>
        <taxon>Arachnida</taxon>
        <taxon>Araneae</taxon>
        <taxon>Araneomorphae</taxon>
        <taxon>Entelegynae</taxon>
        <taxon>Araneoidea</taxon>
        <taxon>Araneidae</taxon>
        <taxon>Araneus</taxon>
    </lineage>
</organism>
<dbReference type="CDD" id="cd03127">
    <property type="entry name" value="tetraspanin_LEL"/>
    <property type="match status" value="1"/>
</dbReference>
<feature type="chain" id="PRO_5021258127" evidence="5">
    <location>
        <begin position="22"/>
        <end position="176"/>
    </location>
</feature>
<protein>
    <submittedName>
        <fullName evidence="6">Uncharacterized protein</fullName>
    </submittedName>
</protein>
<gene>
    <name evidence="6" type="ORF">AVEN_98565_1</name>
</gene>
<evidence type="ECO:0000313" key="6">
    <source>
        <dbReference type="EMBL" id="GBO29425.1"/>
    </source>
</evidence>
<dbReference type="Proteomes" id="UP000499080">
    <property type="component" value="Unassembled WGS sequence"/>
</dbReference>
<dbReference type="EMBL" id="BGPR01052594">
    <property type="protein sequence ID" value="GBO29425.1"/>
    <property type="molecule type" value="Genomic_DNA"/>
</dbReference>
<proteinExistence type="predicted"/>
<dbReference type="Gene3D" id="1.10.1450.10">
    <property type="entry name" value="Tetraspanin"/>
    <property type="match status" value="1"/>
</dbReference>
<evidence type="ECO:0000256" key="3">
    <source>
        <dbReference type="ARBA" id="ARBA00022989"/>
    </source>
</evidence>
<keyword evidence="4" id="KW-0472">Membrane</keyword>
<evidence type="ECO:0000256" key="5">
    <source>
        <dbReference type="SAM" id="SignalP"/>
    </source>
</evidence>
<keyword evidence="7" id="KW-1185">Reference proteome</keyword>
<evidence type="ECO:0000256" key="1">
    <source>
        <dbReference type="ARBA" id="ARBA00004141"/>
    </source>
</evidence>
<name>A0A4Y2VX05_ARAVE</name>
<comment type="subcellular location">
    <subcellularLocation>
        <location evidence="1">Membrane</location>
        <topology evidence="1">Multi-pass membrane protein</topology>
    </subcellularLocation>
</comment>